<dbReference type="EMBL" id="JF766712">
    <property type="protein sequence ID" value="AEC05370.1"/>
    <property type="molecule type" value="Genomic_DNA"/>
</dbReference>
<proteinExistence type="predicted"/>
<evidence type="ECO:0000313" key="1">
    <source>
        <dbReference type="EMBL" id="AEC05370.1"/>
    </source>
</evidence>
<accession>F5CQ67</accession>
<name>F5CQ67_SALER</name>
<organism evidence="1">
    <name type="scientific">Salmonella enterica</name>
    <name type="common">Salmonella choleraesuis</name>
    <dbReference type="NCBI Taxonomy" id="28901"/>
    <lineage>
        <taxon>Bacteria</taxon>
        <taxon>Pseudomonadati</taxon>
        <taxon>Pseudomonadota</taxon>
        <taxon>Gammaproteobacteria</taxon>
        <taxon>Enterobacterales</taxon>
        <taxon>Enterobacteriaceae</taxon>
        <taxon>Salmonella</taxon>
    </lineage>
</organism>
<reference evidence="1" key="1">
    <citation type="journal article" date="2011" name="Curr. Microbiol.">
        <title>Molecular Characterization of a Functional Type VI Secretion System in Salmonella enterica serovar Typhi.</title>
        <authorList>
            <person name="Wang M."/>
            <person name="Luo Z."/>
            <person name="Du H."/>
            <person name="Xu S."/>
            <person name="Ni B."/>
            <person name="Zhang H."/>
            <person name="Sheng X."/>
            <person name="Xu H."/>
            <person name="Huang X."/>
        </authorList>
    </citation>
    <scope>NUCLEOTIDE SEQUENCE</scope>
    <source>
        <strain evidence="1">GIFU10007</strain>
    </source>
</reference>
<sequence length="35" mass="4208">MVKRYLRLMLSMFLVSKRMVEQNNNTVKTGSNYRV</sequence>
<protein>
    <submittedName>
        <fullName evidence="1">Uncharacterized protein</fullName>
    </submittedName>
</protein>
<dbReference type="AlphaFoldDB" id="F5CQ67"/>